<name>A0A1G8XXE4_9FLAO</name>
<feature type="region of interest" description="Disordered" evidence="1">
    <location>
        <begin position="1"/>
        <end position="30"/>
    </location>
</feature>
<evidence type="ECO:0000313" key="2">
    <source>
        <dbReference type="EMBL" id="SDJ94450.1"/>
    </source>
</evidence>
<sequence>METENDPKTSVPELKAAKKEKFKSGKRLRKRCPRKSHAILCTDDRPDTLDIHQEQTKNRIGLLLPIYYERMLESPFGYYRGAAAVMAADLSRCNATGLHLQICGDCHLMNFGGFATPERKIIFDINDFDETTIAPWEWDVKRLAASFVIAGCSKGFSRKDSKNAALAAVRSYKKHMRKYAGMSALQVWYADISFSALINAESGGAIMKKFNRKRLEKAIENTPHEREFEKLTHEIGGKIKIIDAPPLLFHVKEEHQATFFAQVEQAYENYLNTLSHDRQILLNQYKIIDIAMKVVGVGSVGKWCGIILLMSDSGDPLFLQFKEAHPSVLEPYTNACEFQNQGQRVVEGQKIMQSASDIFLGWTTGDTGRDYYIRQMRDAKITPDLDAMDRNNFMAYAESCGWALAQAHARTGEAATISGYIGKSDTFAKAIAKFALAYRQQNESDYNLLFKAVEDGTISAKPSSGSSFPS</sequence>
<proteinExistence type="predicted"/>
<gene>
    <name evidence="2" type="ORF">SAMN04487935_2078</name>
</gene>
<dbReference type="AlphaFoldDB" id="A0A1G8XXE4"/>
<organism evidence="2 3">
    <name type="scientific">Flavobacterium noncentrifugens</name>
    <dbReference type="NCBI Taxonomy" id="1128970"/>
    <lineage>
        <taxon>Bacteria</taxon>
        <taxon>Pseudomonadati</taxon>
        <taxon>Bacteroidota</taxon>
        <taxon>Flavobacteriia</taxon>
        <taxon>Flavobacteriales</taxon>
        <taxon>Flavobacteriaceae</taxon>
        <taxon>Flavobacterium</taxon>
    </lineage>
</organism>
<accession>A0A1G8XXE4</accession>
<reference evidence="2 3" key="1">
    <citation type="submission" date="2016-10" db="EMBL/GenBank/DDBJ databases">
        <authorList>
            <person name="de Groot N.N."/>
        </authorList>
    </citation>
    <scope>NUCLEOTIDE SEQUENCE [LARGE SCALE GENOMIC DNA]</scope>
    <source>
        <strain evidence="2 3">CGMCC 1.10076</strain>
    </source>
</reference>
<dbReference type="OrthoDB" id="1491115at2"/>
<dbReference type="PANTHER" id="PTHR39441:SF1">
    <property type="entry name" value="DUF2252 DOMAIN-CONTAINING PROTEIN"/>
    <property type="match status" value="1"/>
</dbReference>
<evidence type="ECO:0000313" key="3">
    <source>
        <dbReference type="Proteomes" id="UP000199580"/>
    </source>
</evidence>
<dbReference type="Pfam" id="PF10009">
    <property type="entry name" value="DUF2252"/>
    <property type="match status" value="1"/>
</dbReference>
<dbReference type="Proteomes" id="UP000199580">
    <property type="component" value="Unassembled WGS sequence"/>
</dbReference>
<evidence type="ECO:0000256" key="1">
    <source>
        <dbReference type="SAM" id="MobiDB-lite"/>
    </source>
</evidence>
<dbReference type="RefSeq" id="WP_091394915.1">
    <property type="nucleotide sequence ID" value="NZ_BKAI01000011.1"/>
</dbReference>
<dbReference type="EMBL" id="FNEZ01000003">
    <property type="protein sequence ID" value="SDJ94450.1"/>
    <property type="molecule type" value="Genomic_DNA"/>
</dbReference>
<dbReference type="STRING" id="1128970.SAMN04487935_2078"/>
<keyword evidence="3" id="KW-1185">Reference proteome</keyword>
<dbReference type="InterPro" id="IPR018721">
    <property type="entry name" value="DUF2252"/>
</dbReference>
<dbReference type="PANTHER" id="PTHR39441">
    <property type="entry name" value="DUF2252 DOMAIN-CONTAINING PROTEIN"/>
    <property type="match status" value="1"/>
</dbReference>
<protein>
    <submittedName>
        <fullName evidence="2">Uncharacterized conserved protein, DUF2252 family</fullName>
    </submittedName>
</protein>